<accession>A0A232EEW9</accession>
<evidence type="ECO:0000313" key="2">
    <source>
        <dbReference type="EMBL" id="OXU16895.1"/>
    </source>
</evidence>
<dbReference type="Proteomes" id="UP000215335">
    <property type="component" value="Unassembled WGS sequence"/>
</dbReference>
<dbReference type="AlphaFoldDB" id="A0A232EEW9"/>
<evidence type="ECO:0000313" key="3">
    <source>
        <dbReference type="Proteomes" id="UP000215335"/>
    </source>
</evidence>
<reference evidence="2 3" key="1">
    <citation type="journal article" date="2017" name="Curr. Biol.">
        <title>The Evolution of Venom by Co-option of Single-Copy Genes.</title>
        <authorList>
            <person name="Martinson E.O."/>
            <person name="Mrinalini"/>
            <person name="Kelkar Y.D."/>
            <person name="Chang C.H."/>
            <person name="Werren J.H."/>
        </authorList>
    </citation>
    <scope>NUCLEOTIDE SEQUENCE [LARGE SCALE GENOMIC DNA]</scope>
    <source>
        <strain evidence="2 3">Alberta</strain>
        <tissue evidence="2">Whole body</tissue>
    </source>
</reference>
<feature type="region of interest" description="Disordered" evidence="1">
    <location>
        <begin position="1"/>
        <end position="50"/>
    </location>
</feature>
<dbReference type="EMBL" id="NNAY01005200">
    <property type="protein sequence ID" value="OXU16895.1"/>
    <property type="molecule type" value="Genomic_DNA"/>
</dbReference>
<evidence type="ECO:0000256" key="1">
    <source>
        <dbReference type="SAM" id="MobiDB-lite"/>
    </source>
</evidence>
<keyword evidence="3" id="KW-1185">Reference proteome</keyword>
<comment type="caution">
    <text evidence="2">The sequence shown here is derived from an EMBL/GenBank/DDBJ whole genome shotgun (WGS) entry which is preliminary data.</text>
</comment>
<name>A0A232EEW9_9HYME</name>
<sequence>MNEARRKREELERRMEDKVKALEEKAEGEKREETEARNKGEEEKEDKDKQLNELEWRIEEGERERKRNNVVLTGLKEDRWDKVKRTWMIRGKATNRIGVECKDREEKEKIKAKSNLKGMDLFIDHDTTWLERRNKEKLNELVKEWRNQEKQVKVGKNKLTVGDEELIWGRRQE</sequence>
<protein>
    <submittedName>
        <fullName evidence="2">Uncharacterized protein</fullName>
    </submittedName>
</protein>
<proteinExistence type="predicted"/>
<organism evidence="2 3">
    <name type="scientific">Trichomalopsis sarcophagae</name>
    <dbReference type="NCBI Taxonomy" id="543379"/>
    <lineage>
        <taxon>Eukaryota</taxon>
        <taxon>Metazoa</taxon>
        <taxon>Ecdysozoa</taxon>
        <taxon>Arthropoda</taxon>
        <taxon>Hexapoda</taxon>
        <taxon>Insecta</taxon>
        <taxon>Pterygota</taxon>
        <taxon>Neoptera</taxon>
        <taxon>Endopterygota</taxon>
        <taxon>Hymenoptera</taxon>
        <taxon>Apocrita</taxon>
        <taxon>Proctotrupomorpha</taxon>
        <taxon>Chalcidoidea</taxon>
        <taxon>Pteromalidae</taxon>
        <taxon>Pteromalinae</taxon>
        <taxon>Trichomalopsis</taxon>
    </lineage>
</organism>
<gene>
    <name evidence="2" type="ORF">TSAR_006587</name>
</gene>